<feature type="region of interest" description="Disordered" evidence="1">
    <location>
        <begin position="62"/>
        <end position="187"/>
    </location>
</feature>
<dbReference type="RefSeq" id="WP_149080160.1">
    <property type="nucleotide sequence ID" value="NZ_VTAW01000003.1"/>
</dbReference>
<reference evidence="2 3" key="1">
    <citation type="submission" date="2019-08" db="EMBL/GenBank/DDBJ databases">
        <title>Archaea genome.</title>
        <authorList>
            <person name="Kajale S."/>
            <person name="Shouche Y."/>
            <person name="Deshpande N."/>
            <person name="Sharma A."/>
        </authorList>
    </citation>
    <scope>NUCLEOTIDE SEQUENCE [LARGE SCALE GENOMIC DNA]</scope>
    <source>
        <strain evidence="2 3">ESP3B_9</strain>
    </source>
</reference>
<dbReference type="Proteomes" id="UP000324104">
    <property type="component" value="Unassembled WGS sequence"/>
</dbReference>
<sequence length="246" mass="26418">MRALRRCDFCGADAVGTFEIVPPELEPSEDEQRRVVLCTDCRNRLETLLEPLLVYAGATQNGGEARNERNGGEVGSNSRDGIVLERDDETGSNVNEPEGDSGGSAGGERSVESTSEANDRDEGPSPNATESGERPSPNATESGERPSPDAAESDEREPTSTTASSESAANVAQAATGGSDERARPPQGYAKAIRLLRNREFPMEREAVETLIAGAYDLESHETAEIVDHALENDEFLERGETLHRS</sequence>
<evidence type="ECO:0000256" key="1">
    <source>
        <dbReference type="SAM" id="MobiDB-lite"/>
    </source>
</evidence>
<dbReference type="AlphaFoldDB" id="A0A5D5AQ62"/>
<protein>
    <submittedName>
        <fullName evidence="2">Uncharacterized protein</fullName>
    </submittedName>
</protein>
<feature type="compositionally biased region" description="Low complexity" evidence="1">
    <location>
        <begin position="159"/>
        <end position="169"/>
    </location>
</feature>
<organism evidence="2 3">
    <name type="scientific">Natrialba swarupiae</name>
    <dbReference type="NCBI Taxonomy" id="2448032"/>
    <lineage>
        <taxon>Archaea</taxon>
        <taxon>Methanobacteriati</taxon>
        <taxon>Methanobacteriota</taxon>
        <taxon>Stenosarchaea group</taxon>
        <taxon>Halobacteria</taxon>
        <taxon>Halobacteriales</taxon>
        <taxon>Natrialbaceae</taxon>
        <taxon>Natrialba</taxon>
    </lineage>
</organism>
<gene>
    <name evidence="2" type="ORF">FYC77_03680</name>
</gene>
<accession>A0A5D5AQ62</accession>
<proteinExistence type="predicted"/>
<evidence type="ECO:0000313" key="2">
    <source>
        <dbReference type="EMBL" id="TYT63184.1"/>
    </source>
</evidence>
<comment type="caution">
    <text evidence="2">The sequence shown here is derived from an EMBL/GenBank/DDBJ whole genome shotgun (WGS) entry which is preliminary data.</text>
</comment>
<dbReference type="EMBL" id="VTAW01000003">
    <property type="protein sequence ID" value="TYT63184.1"/>
    <property type="molecule type" value="Genomic_DNA"/>
</dbReference>
<evidence type="ECO:0000313" key="3">
    <source>
        <dbReference type="Proteomes" id="UP000324104"/>
    </source>
</evidence>
<keyword evidence="3" id="KW-1185">Reference proteome</keyword>
<name>A0A5D5AQ62_9EURY</name>